<accession>A0A2M8KMX8</accession>
<dbReference type="GO" id="GO:0006430">
    <property type="term" value="P:lysyl-tRNA aminoacylation"/>
    <property type="evidence" value="ECO:0007669"/>
    <property type="project" value="InterPro"/>
</dbReference>
<dbReference type="EMBL" id="PFEC01000089">
    <property type="protein sequence ID" value="PJE61251.1"/>
    <property type="molecule type" value="Genomic_DNA"/>
</dbReference>
<dbReference type="PANTHER" id="PTHR42918">
    <property type="entry name" value="LYSYL-TRNA SYNTHETASE"/>
    <property type="match status" value="1"/>
</dbReference>
<evidence type="ECO:0000313" key="6">
    <source>
        <dbReference type="Proteomes" id="UP000230222"/>
    </source>
</evidence>
<dbReference type="PRINTS" id="PR00982">
    <property type="entry name" value="TRNASYNTHLYS"/>
</dbReference>
<gene>
    <name evidence="5" type="ORF">COU87_05455</name>
</gene>
<dbReference type="Proteomes" id="UP000230222">
    <property type="component" value="Unassembled WGS sequence"/>
</dbReference>
<dbReference type="InterPro" id="IPR018149">
    <property type="entry name" value="Lys-tRNA-synth_II_C"/>
</dbReference>
<keyword evidence="1" id="KW-0436">Ligase</keyword>
<dbReference type="InterPro" id="IPR004364">
    <property type="entry name" value="Aa-tRNA-synt_II"/>
</dbReference>
<dbReference type="InterPro" id="IPR006195">
    <property type="entry name" value="aa-tRNA-synth_II"/>
</dbReference>
<evidence type="ECO:0000256" key="3">
    <source>
        <dbReference type="ARBA" id="ARBA00022840"/>
    </source>
</evidence>
<dbReference type="Gene3D" id="3.30.930.10">
    <property type="entry name" value="Bira Bifunctional Protein, Domain 2"/>
    <property type="match status" value="1"/>
</dbReference>
<name>A0A2M8KMX8_9BACT</name>
<keyword evidence="2" id="KW-0547">Nucleotide-binding</keyword>
<dbReference type="InterPro" id="IPR045864">
    <property type="entry name" value="aa-tRNA-synth_II/BPL/LPL"/>
</dbReference>
<organism evidence="5 6">
    <name type="scientific">Candidatus Roizmanbacteria bacterium CG10_big_fil_rev_8_21_14_0_10_39_12</name>
    <dbReference type="NCBI Taxonomy" id="1974852"/>
    <lineage>
        <taxon>Bacteria</taxon>
        <taxon>Candidatus Roizmaniibacteriota</taxon>
    </lineage>
</organism>
<dbReference type="GO" id="GO:0000049">
    <property type="term" value="F:tRNA binding"/>
    <property type="evidence" value="ECO:0007669"/>
    <property type="project" value="TreeGrafter"/>
</dbReference>
<dbReference type="PROSITE" id="PS50862">
    <property type="entry name" value="AA_TRNA_LIGASE_II"/>
    <property type="match status" value="1"/>
</dbReference>
<dbReference type="AlphaFoldDB" id="A0A2M8KMX8"/>
<dbReference type="GO" id="GO:0004824">
    <property type="term" value="F:lysine-tRNA ligase activity"/>
    <property type="evidence" value="ECO:0007669"/>
    <property type="project" value="InterPro"/>
</dbReference>
<dbReference type="GO" id="GO:0005524">
    <property type="term" value="F:ATP binding"/>
    <property type="evidence" value="ECO:0007669"/>
    <property type="project" value="UniProtKB-KW"/>
</dbReference>
<protein>
    <recommendedName>
        <fullName evidence="4">Aminoacyl-transfer RNA synthetases class-II family profile domain-containing protein</fullName>
    </recommendedName>
</protein>
<evidence type="ECO:0000256" key="1">
    <source>
        <dbReference type="ARBA" id="ARBA00022598"/>
    </source>
</evidence>
<feature type="domain" description="Aminoacyl-transfer RNA synthetases class-II family profile" evidence="4">
    <location>
        <begin position="19"/>
        <end position="320"/>
    </location>
</feature>
<reference evidence="6" key="1">
    <citation type="submission" date="2017-09" db="EMBL/GenBank/DDBJ databases">
        <title>Depth-based differentiation of microbial function through sediment-hosted aquifers and enrichment of novel symbionts in the deep terrestrial subsurface.</title>
        <authorList>
            <person name="Probst A.J."/>
            <person name="Ladd B."/>
            <person name="Jarett J.K."/>
            <person name="Geller-Mcgrath D.E."/>
            <person name="Sieber C.M.K."/>
            <person name="Emerson J.B."/>
            <person name="Anantharaman K."/>
            <person name="Thomas B.C."/>
            <person name="Malmstrom R."/>
            <person name="Stieglmeier M."/>
            <person name="Klingl A."/>
            <person name="Woyke T."/>
            <person name="Ryan C.M."/>
            <person name="Banfield J.F."/>
        </authorList>
    </citation>
    <scope>NUCLEOTIDE SEQUENCE [LARGE SCALE GENOMIC DNA]</scope>
</reference>
<proteinExistence type="predicted"/>
<comment type="caution">
    <text evidence="5">The sequence shown here is derived from an EMBL/GenBank/DDBJ whole genome shotgun (WGS) entry which is preliminary data.</text>
</comment>
<dbReference type="GO" id="GO:0005829">
    <property type="term" value="C:cytosol"/>
    <property type="evidence" value="ECO:0007669"/>
    <property type="project" value="TreeGrafter"/>
</dbReference>
<dbReference type="PANTHER" id="PTHR42918:SF6">
    <property type="entry name" value="ELONGATION FACTOR P--(R)-BETA-LYSINE LIGASE"/>
    <property type="match status" value="1"/>
</dbReference>
<evidence type="ECO:0000259" key="4">
    <source>
        <dbReference type="PROSITE" id="PS50862"/>
    </source>
</evidence>
<sequence>MKIQSNTQNFINYKKYLQVIKNIEQFLGSRGYLKLELPVLSPALIPESYLEVFKTEFRYFETDEKLFLTPSPELFIKRLLSDGIGDCYFLGKSFRNSEPNSPKHQPEFTMLEFYNVGQDYKYMASEVLDMLRKVSEVLFGGSEINYQGKKISFEKWEELTVAEAFEKYALILPDELFDTEKFIAKAKSKGYETHGFSFEDVWPQVYAQEIEGHLGTQGYPTVLYDYPVQFAALSKPNSDGKTAQRFEFYIEGLELGNCFSELTEPKLQSKRFIDEDKERSRSGKIEHPVDWGFIEAMERGLPESTGIAIGVERLGMIFTNVCSISDIQLITIS</sequence>
<evidence type="ECO:0000256" key="2">
    <source>
        <dbReference type="ARBA" id="ARBA00022741"/>
    </source>
</evidence>
<evidence type="ECO:0000313" key="5">
    <source>
        <dbReference type="EMBL" id="PJE61251.1"/>
    </source>
</evidence>
<dbReference type="SUPFAM" id="SSF55681">
    <property type="entry name" value="Class II aaRS and biotin synthetases"/>
    <property type="match status" value="1"/>
</dbReference>
<keyword evidence="3" id="KW-0067">ATP-binding</keyword>
<dbReference type="Pfam" id="PF00152">
    <property type="entry name" value="tRNA-synt_2"/>
    <property type="match status" value="1"/>
</dbReference>